<gene>
    <name evidence="1" type="ORF">AUC31_08600</name>
</gene>
<sequence length="109" mass="12344">MKRKPLVLVAVVVLVAAAAAWFFMPQENEPSTESRIVLEHTHRTFIAPSCFEESDPTNFLEESTLGHAQELNYPPHSECTEKAFESNQDSPAVRLLKELGLMEKTQTDW</sequence>
<name>A0A0U2YR46_9BACL</name>
<dbReference type="EMBL" id="CP013659">
    <property type="protein sequence ID" value="ALS75277.1"/>
    <property type="molecule type" value="Genomic_DNA"/>
</dbReference>
<keyword evidence="2" id="KW-1185">Reference proteome</keyword>
<dbReference type="Proteomes" id="UP000067683">
    <property type="component" value="Chromosome"/>
</dbReference>
<protein>
    <submittedName>
        <fullName evidence="1">Uncharacterized protein</fullName>
    </submittedName>
</protein>
<dbReference type="OrthoDB" id="2390164at2"/>
<organism evidence="1 2">
    <name type="scientific">Planococcus rifietoensis</name>
    <dbReference type="NCBI Taxonomy" id="200991"/>
    <lineage>
        <taxon>Bacteria</taxon>
        <taxon>Bacillati</taxon>
        <taxon>Bacillota</taxon>
        <taxon>Bacilli</taxon>
        <taxon>Bacillales</taxon>
        <taxon>Caryophanaceae</taxon>
        <taxon>Planococcus</taxon>
    </lineage>
</organism>
<reference evidence="1" key="1">
    <citation type="submission" date="2016-01" db="EMBL/GenBank/DDBJ databases">
        <title>Complete genome of Planococcus rifietoensis type strain M8.</title>
        <authorList>
            <person name="See-Too W.S."/>
        </authorList>
    </citation>
    <scope>NUCLEOTIDE SEQUENCE [LARGE SCALE GENOMIC DNA]</scope>
    <source>
        <strain evidence="1">M8</strain>
    </source>
</reference>
<dbReference type="AlphaFoldDB" id="A0A0U2YR46"/>
<accession>A0A0U2YR46</accession>
<evidence type="ECO:0000313" key="2">
    <source>
        <dbReference type="Proteomes" id="UP000067683"/>
    </source>
</evidence>
<dbReference type="RefSeq" id="WP_058381984.1">
    <property type="nucleotide sequence ID" value="NZ_CP013659.2"/>
</dbReference>
<evidence type="ECO:0000313" key="1">
    <source>
        <dbReference type="EMBL" id="ALS75277.1"/>
    </source>
</evidence>
<dbReference type="KEGG" id="prt:AUC31_08600"/>
<proteinExistence type="predicted"/>